<evidence type="ECO:0000313" key="2">
    <source>
        <dbReference type="EMBL" id="WUG95560.1"/>
    </source>
</evidence>
<protein>
    <submittedName>
        <fullName evidence="2">Uncharacterized protein</fullName>
    </submittedName>
</protein>
<dbReference type="Proteomes" id="UP001341259">
    <property type="component" value="Chromosome"/>
</dbReference>
<proteinExistence type="predicted"/>
<gene>
    <name evidence="2" type="ORF">OHB29_22385</name>
</gene>
<name>A0ABZ1NW12_STRVL</name>
<organism evidence="2 3">
    <name type="scientific">Streptomyces violaceus</name>
    <name type="common">Streptomyces venezuelae</name>
    <dbReference type="NCBI Taxonomy" id="1936"/>
    <lineage>
        <taxon>Bacteria</taxon>
        <taxon>Bacillati</taxon>
        <taxon>Actinomycetota</taxon>
        <taxon>Actinomycetes</taxon>
        <taxon>Kitasatosporales</taxon>
        <taxon>Streptomycetaceae</taxon>
        <taxon>Streptomyces</taxon>
    </lineage>
</organism>
<keyword evidence="3" id="KW-1185">Reference proteome</keyword>
<evidence type="ECO:0000256" key="1">
    <source>
        <dbReference type="SAM" id="MobiDB-lite"/>
    </source>
</evidence>
<evidence type="ECO:0000313" key="3">
    <source>
        <dbReference type="Proteomes" id="UP001341259"/>
    </source>
</evidence>
<reference evidence="2 3" key="1">
    <citation type="submission" date="2022-10" db="EMBL/GenBank/DDBJ databases">
        <title>The complete genomes of actinobacterial strains from the NBC collection.</title>
        <authorList>
            <person name="Joergensen T.S."/>
            <person name="Alvarez Arevalo M."/>
            <person name="Sterndorff E.B."/>
            <person name="Faurdal D."/>
            <person name="Vuksanovic O."/>
            <person name="Mourched A.-S."/>
            <person name="Charusanti P."/>
            <person name="Shaw S."/>
            <person name="Blin K."/>
            <person name="Weber T."/>
        </authorList>
    </citation>
    <scope>NUCLEOTIDE SEQUENCE [LARGE SCALE GENOMIC DNA]</scope>
    <source>
        <strain evidence="2 3">NBC_00456</strain>
    </source>
</reference>
<dbReference type="EMBL" id="CP107906">
    <property type="protein sequence ID" value="WUG95560.1"/>
    <property type="molecule type" value="Genomic_DNA"/>
</dbReference>
<dbReference type="RefSeq" id="WP_328340996.1">
    <property type="nucleotide sequence ID" value="NZ_CP107906.1"/>
</dbReference>
<accession>A0ABZ1NW12</accession>
<sequence>MDRRPGLVEVLGPRGCRFEHGTPLARHPRLEQDGSVTVGRTTWDLAVDGCPVEEVELRASAGGRCLGRFTLRPEPGAVPPPPADTSGRREPGRRGRRGA</sequence>
<feature type="region of interest" description="Disordered" evidence="1">
    <location>
        <begin position="71"/>
        <end position="99"/>
    </location>
</feature>